<name>A0A1Z5R6R3_SORBI</name>
<proteinExistence type="predicted"/>
<sequence length="51" mass="6253">MTWDRTLVQHLSHRTGLLGHGRMATSSRRTKGRMRHRGQWGRRRRRRCSRR</sequence>
<dbReference type="EMBL" id="CM000767">
    <property type="protein sequence ID" value="OQU79420.1"/>
    <property type="molecule type" value="Genomic_DNA"/>
</dbReference>
<keyword evidence="3" id="KW-1185">Reference proteome</keyword>
<accession>A0A1Z5R6R3</accession>
<feature type="region of interest" description="Disordered" evidence="1">
    <location>
        <begin position="16"/>
        <end position="51"/>
    </location>
</feature>
<feature type="compositionally biased region" description="Basic residues" evidence="1">
    <location>
        <begin position="28"/>
        <end position="51"/>
    </location>
</feature>
<dbReference type="Proteomes" id="UP000000768">
    <property type="component" value="Chromosome 8"/>
</dbReference>
<reference evidence="3" key="2">
    <citation type="journal article" date="2018" name="Plant J.">
        <title>The Sorghum bicolor reference genome: improved assembly, gene annotations, a transcriptome atlas, and signatures of genome organization.</title>
        <authorList>
            <person name="McCormick R.F."/>
            <person name="Truong S.K."/>
            <person name="Sreedasyam A."/>
            <person name="Jenkins J."/>
            <person name="Shu S."/>
            <person name="Sims D."/>
            <person name="Kennedy M."/>
            <person name="Amirebrahimi M."/>
            <person name="Weers B.D."/>
            <person name="McKinley B."/>
            <person name="Mattison A."/>
            <person name="Morishige D.T."/>
            <person name="Grimwood J."/>
            <person name="Schmutz J."/>
            <person name="Mullet J.E."/>
        </authorList>
    </citation>
    <scope>NUCLEOTIDE SEQUENCE [LARGE SCALE GENOMIC DNA]</scope>
    <source>
        <strain evidence="3">cv. BTx623</strain>
    </source>
</reference>
<gene>
    <name evidence="2" type="ORF">SORBI_3008G142450</name>
</gene>
<dbReference type="AlphaFoldDB" id="A0A1Z5R6R3"/>
<protein>
    <submittedName>
        <fullName evidence="2">Uncharacterized protein</fullName>
    </submittedName>
</protein>
<evidence type="ECO:0000313" key="2">
    <source>
        <dbReference type="EMBL" id="OQU79420.1"/>
    </source>
</evidence>
<reference evidence="2 3" key="1">
    <citation type="journal article" date="2009" name="Nature">
        <title>The Sorghum bicolor genome and the diversification of grasses.</title>
        <authorList>
            <person name="Paterson A.H."/>
            <person name="Bowers J.E."/>
            <person name="Bruggmann R."/>
            <person name="Dubchak I."/>
            <person name="Grimwood J."/>
            <person name="Gundlach H."/>
            <person name="Haberer G."/>
            <person name="Hellsten U."/>
            <person name="Mitros T."/>
            <person name="Poliakov A."/>
            <person name="Schmutz J."/>
            <person name="Spannagl M."/>
            <person name="Tang H."/>
            <person name="Wang X."/>
            <person name="Wicker T."/>
            <person name="Bharti A.K."/>
            <person name="Chapman J."/>
            <person name="Feltus F.A."/>
            <person name="Gowik U."/>
            <person name="Grigoriev I.V."/>
            <person name="Lyons E."/>
            <person name="Maher C.A."/>
            <person name="Martis M."/>
            <person name="Narechania A."/>
            <person name="Otillar R.P."/>
            <person name="Penning B.W."/>
            <person name="Salamov A.A."/>
            <person name="Wang Y."/>
            <person name="Zhang L."/>
            <person name="Carpita N.C."/>
            <person name="Freeling M."/>
            <person name="Gingle A.R."/>
            <person name="Hash C.T."/>
            <person name="Keller B."/>
            <person name="Klein P."/>
            <person name="Kresovich S."/>
            <person name="McCann M.C."/>
            <person name="Ming R."/>
            <person name="Peterson D.G."/>
            <person name="Mehboob-ur-Rahman"/>
            <person name="Ware D."/>
            <person name="Westhoff P."/>
            <person name="Mayer K.F."/>
            <person name="Messing J."/>
            <person name="Rokhsar D.S."/>
        </authorList>
    </citation>
    <scope>NUCLEOTIDE SEQUENCE [LARGE SCALE GENOMIC DNA]</scope>
    <source>
        <strain evidence="3">cv. BTx623</strain>
    </source>
</reference>
<evidence type="ECO:0000256" key="1">
    <source>
        <dbReference type="SAM" id="MobiDB-lite"/>
    </source>
</evidence>
<dbReference type="Gramene" id="OQU79420">
    <property type="protein sequence ID" value="OQU79420"/>
    <property type="gene ID" value="SORBI_3008G142450"/>
</dbReference>
<dbReference type="InParanoid" id="A0A1Z5R6R3"/>
<evidence type="ECO:0000313" key="3">
    <source>
        <dbReference type="Proteomes" id="UP000000768"/>
    </source>
</evidence>
<organism evidence="2 3">
    <name type="scientific">Sorghum bicolor</name>
    <name type="common">Sorghum</name>
    <name type="synonym">Sorghum vulgare</name>
    <dbReference type="NCBI Taxonomy" id="4558"/>
    <lineage>
        <taxon>Eukaryota</taxon>
        <taxon>Viridiplantae</taxon>
        <taxon>Streptophyta</taxon>
        <taxon>Embryophyta</taxon>
        <taxon>Tracheophyta</taxon>
        <taxon>Spermatophyta</taxon>
        <taxon>Magnoliopsida</taxon>
        <taxon>Liliopsida</taxon>
        <taxon>Poales</taxon>
        <taxon>Poaceae</taxon>
        <taxon>PACMAD clade</taxon>
        <taxon>Panicoideae</taxon>
        <taxon>Andropogonodae</taxon>
        <taxon>Andropogoneae</taxon>
        <taxon>Sorghinae</taxon>
        <taxon>Sorghum</taxon>
    </lineage>
</organism>